<dbReference type="SUPFAM" id="SSF47413">
    <property type="entry name" value="lambda repressor-like DNA-binding domains"/>
    <property type="match status" value="1"/>
</dbReference>
<evidence type="ECO:0000259" key="10">
    <source>
        <dbReference type="PROSITE" id="PS51179"/>
    </source>
</evidence>
<dbReference type="InterPro" id="IPR010982">
    <property type="entry name" value="Lambda_DNA-bd_dom_sf"/>
</dbReference>
<comment type="similarity">
    <text evidence="7">Belongs to the POU transcription factor family.</text>
</comment>
<dbReference type="Pfam" id="PF00157">
    <property type="entry name" value="Pou"/>
    <property type="match status" value="1"/>
</dbReference>
<evidence type="ECO:0000256" key="8">
    <source>
        <dbReference type="SAM" id="MobiDB-lite"/>
    </source>
</evidence>
<dbReference type="PROSITE" id="PS50071">
    <property type="entry name" value="HOMEOBOX_2"/>
    <property type="match status" value="1"/>
</dbReference>
<evidence type="ECO:0000256" key="2">
    <source>
        <dbReference type="ARBA" id="ARBA00023125"/>
    </source>
</evidence>
<dbReference type="CDD" id="cd00086">
    <property type="entry name" value="homeodomain"/>
    <property type="match status" value="1"/>
</dbReference>
<keyword evidence="4 5" id="KW-0539">Nucleus</keyword>
<feature type="domain" description="POU-specific" evidence="10">
    <location>
        <begin position="458"/>
        <end position="532"/>
    </location>
</feature>
<keyword evidence="7" id="KW-0804">Transcription</keyword>
<sequence>MQSQIQSYYTMNSNLNFNVLSNGQQTIQTVGYGLPPDVGLQQNVQYVYGPGFQFPNSVQGMDFCLPSQQFVPTPGQAYTCINQNGMTYLAITPNIQQPSPQCYQAIETPQGLQLFQVINNPVNFGPLCVQNIPQAQGFLSQFTPYPQEAVGLQLNSPAVVNANLPPPAVQDYCQDDSAPESETALEENLQEEVEFEEPDEETYEEASPHEGCHESEMNQNLQASEDPLSALTSLTSSISSSAANVSNSNMFDLYKNMQNTFPPQMPMPPLGTQLGAQQVLGLPDQQFPPNTRAFQVLVPTPQGMAIQTVVASYPESFSPIVSDPPDSRNNTFMNLDTGLNPNLLTQPLPESPINSAHLKTNENNQENAGTIPSNGLISDGIIASAATALHVKSSPCHSTTTVNNVNTQQCSGSKPLSSSPLSKVPPSIQQPIPSPHCLPDSTEDLCQPTIKQSTSNVVDGIDLEDIREFARTFKVRRLVLGLTQTQVGQALCATEGPAYSQSAICRFEKLDITPRSALKIRPVLENWLREAEEKHQQGNLQQIAGMDYINISAIGKIRKRRTFFSPEALIVLNRRFEQGSHPSGREINNIAQEIGYERDVVRVWFCNKRQSLKHCQSFSRSRINLKSSDSTEEGSTSPTLS</sequence>
<dbReference type="EMBL" id="CAKKLH010000157">
    <property type="protein sequence ID" value="CAH0104883.1"/>
    <property type="molecule type" value="Genomic_DNA"/>
</dbReference>
<comment type="subcellular location">
    <subcellularLocation>
        <location evidence="1 5 6">Nucleus</location>
    </subcellularLocation>
</comment>
<dbReference type="InterPro" id="IPR000327">
    <property type="entry name" value="POU_dom"/>
</dbReference>
<dbReference type="PANTHER" id="PTHR11636:SF5">
    <property type="entry name" value="POU DOMAIN MOTIF 3, ISOFORM F"/>
    <property type="match status" value="1"/>
</dbReference>
<evidence type="ECO:0000313" key="11">
    <source>
        <dbReference type="EMBL" id="CAH0104883.1"/>
    </source>
</evidence>
<feature type="compositionally biased region" description="Basic and acidic residues" evidence="8">
    <location>
        <begin position="206"/>
        <end position="216"/>
    </location>
</feature>
<evidence type="ECO:0000256" key="3">
    <source>
        <dbReference type="ARBA" id="ARBA00023155"/>
    </source>
</evidence>
<evidence type="ECO:0000256" key="1">
    <source>
        <dbReference type="ARBA" id="ARBA00004123"/>
    </source>
</evidence>
<dbReference type="InterPro" id="IPR001356">
    <property type="entry name" value="HD"/>
</dbReference>
<dbReference type="GO" id="GO:0000978">
    <property type="term" value="F:RNA polymerase II cis-regulatory region sequence-specific DNA binding"/>
    <property type="evidence" value="ECO:0007669"/>
    <property type="project" value="TreeGrafter"/>
</dbReference>
<keyword evidence="2 5" id="KW-0238">DNA-binding</keyword>
<dbReference type="Proteomes" id="UP000789390">
    <property type="component" value="Unassembled WGS sequence"/>
</dbReference>
<dbReference type="AlphaFoldDB" id="A0A8J2RHQ8"/>
<evidence type="ECO:0000256" key="7">
    <source>
        <dbReference type="RuleBase" id="RU361194"/>
    </source>
</evidence>
<proteinExistence type="inferred from homology"/>
<dbReference type="PROSITE" id="PS00465">
    <property type="entry name" value="POU_2"/>
    <property type="match status" value="1"/>
</dbReference>
<dbReference type="PROSITE" id="PS51179">
    <property type="entry name" value="POU_3"/>
    <property type="match status" value="1"/>
</dbReference>
<dbReference type="SMART" id="SM00389">
    <property type="entry name" value="HOX"/>
    <property type="match status" value="1"/>
</dbReference>
<dbReference type="GO" id="GO:0000981">
    <property type="term" value="F:DNA-binding transcription factor activity, RNA polymerase II-specific"/>
    <property type="evidence" value="ECO:0007669"/>
    <property type="project" value="TreeGrafter"/>
</dbReference>
<dbReference type="SMART" id="SM00352">
    <property type="entry name" value="POU"/>
    <property type="match status" value="1"/>
</dbReference>
<feature type="compositionally biased region" description="Acidic residues" evidence="8">
    <location>
        <begin position="173"/>
        <end position="204"/>
    </location>
</feature>
<dbReference type="SUPFAM" id="SSF46689">
    <property type="entry name" value="Homeodomain-like"/>
    <property type="match status" value="1"/>
</dbReference>
<name>A0A8J2RHQ8_9CRUS</name>
<protein>
    <recommendedName>
        <fullName evidence="7">POU domain protein</fullName>
    </recommendedName>
</protein>
<evidence type="ECO:0000256" key="6">
    <source>
        <dbReference type="RuleBase" id="RU000682"/>
    </source>
</evidence>
<feature type="DNA-binding region" description="Homeobox" evidence="5">
    <location>
        <begin position="557"/>
        <end position="616"/>
    </location>
</feature>
<feature type="region of interest" description="Disordered" evidence="8">
    <location>
        <begin position="395"/>
        <end position="429"/>
    </location>
</feature>
<dbReference type="InterPro" id="IPR050255">
    <property type="entry name" value="POU_domain_TF"/>
</dbReference>
<feature type="compositionally biased region" description="Low complexity" evidence="8">
    <location>
        <begin position="399"/>
        <end position="429"/>
    </location>
</feature>
<dbReference type="GO" id="GO:0005634">
    <property type="term" value="C:nucleus"/>
    <property type="evidence" value="ECO:0007669"/>
    <property type="project" value="UniProtKB-SubCell"/>
</dbReference>
<dbReference type="OrthoDB" id="10066259at2759"/>
<evidence type="ECO:0000259" key="9">
    <source>
        <dbReference type="PROSITE" id="PS50071"/>
    </source>
</evidence>
<dbReference type="InterPro" id="IPR013847">
    <property type="entry name" value="POU"/>
</dbReference>
<feature type="region of interest" description="Disordered" evidence="8">
    <location>
        <begin position="166"/>
        <end position="218"/>
    </location>
</feature>
<organism evidence="11 12">
    <name type="scientific">Daphnia galeata</name>
    <dbReference type="NCBI Taxonomy" id="27404"/>
    <lineage>
        <taxon>Eukaryota</taxon>
        <taxon>Metazoa</taxon>
        <taxon>Ecdysozoa</taxon>
        <taxon>Arthropoda</taxon>
        <taxon>Crustacea</taxon>
        <taxon>Branchiopoda</taxon>
        <taxon>Diplostraca</taxon>
        <taxon>Cladocera</taxon>
        <taxon>Anomopoda</taxon>
        <taxon>Daphniidae</taxon>
        <taxon>Daphnia</taxon>
    </lineage>
</organism>
<dbReference type="InterPro" id="IPR009057">
    <property type="entry name" value="Homeodomain-like_sf"/>
</dbReference>
<keyword evidence="12" id="KW-1185">Reference proteome</keyword>
<dbReference type="PANTHER" id="PTHR11636">
    <property type="entry name" value="POU DOMAIN"/>
    <property type="match status" value="1"/>
</dbReference>
<dbReference type="PRINTS" id="PR00028">
    <property type="entry name" value="POUDOMAIN"/>
</dbReference>
<dbReference type="Gene3D" id="1.10.260.40">
    <property type="entry name" value="lambda repressor-like DNA-binding domains"/>
    <property type="match status" value="1"/>
</dbReference>
<evidence type="ECO:0000313" key="12">
    <source>
        <dbReference type="Proteomes" id="UP000789390"/>
    </source>
</evidence>
<comment type="caution">
    <text evidence="11">The sequence shown here is derived from an EMBL/GenBank/DDBJ whole genome shotgun (WGS) entry which is preliminary data.</text>
</comment>
<dbReference type="PROSITE" id="PS00035">
    <property type="entry name" value="POU_1"/>
    <property type="match status" value="1"/>
</dbReference>
<keyword evidence="3 5" id="KW-0371">Homeobox</keyword>
<evidence type="ECO:0000256" key="4">
    <source>
        <dbReference type="ARBA" id="ARBA00023242"/>
    </source>
</evidence>
<feature type="domain" description="Homeobox" evidence="9">
    <location>
        <begin position="555"/>
        <end position="615"/>
    </location>
</feature>
<evidence type="ECO:0000256" key="5">
    <source>
        <dbReference type="PROSITE-ProRule" id="PRU00108"/>
    </source>
</evidence>
<dbReference type="Pfam" id="PF00046">
    <property type="entry name" value="Homeodomain"/>
    <property type="match status" value="1"/>
</dbReference>
<dbReference type="Gene3D" id="1.10.10.60">
    <property type="entry name" value="Homeodomain-like"/>
    <property type="match status" value="1"/>
</dbReference>
<reference evidence="11" key="1">
    <citation type="submission" date="2021-11" db="EMBL/GenBank/DDBJ databases">
        <authorList>
            <person name="Schell T."/>
        </authorList>
    </citation>
    <scope>NUCLEOTIDE SEQUENCE</scope>
    <source>
        <strain evidence="11">M5</strain>
    </source>
</reference>
<gene>
    <name evidence="11" type="ORF">DGAL_LOCUS7812</name>
</gene>
<accession>A0A8J2RHQ8</accession>